<feature type="region of interest" description="Disordered" evidence="5">
    <location>
        <begin position="167"/>
        <end position="241"/>
    </location>
</feature>
<keyword evidence="2 4" id="KW-0863">Zinc-finger</keyword>
<evidence type="ECO:0000256" key="4">
    <source>
        <dbReference type="PROSITE-ProRule" id="PRU00027"/>
    </source>
</evidence>
<dbReference type="Proteomes" id="UP001418222">
    <property type="component" value="Unassembled WGS sequence"/>
</dbReference>
<dbReference type="PANTHER" id="PTHR32166">
    <property type="entry name" value="OSJNBA0013A04.12 PROTEIN"/>
    <property type="match status" value="1"/>
</dbReference>
<gene>
    <name evidence="7" type="ORF">KSP39_PZI013139</name>
</gene>
<dbReference type="AlphaFoldDB" id="A0AAP0G3T0"/>
<keyword evidence="1" id="KW-0479">Metal-binding</keyword>
<feature type="region of interest" description="Disordered" evidence="5">
    <location>
        <begin position="33"/>
        <end position="99"/>
    </location>
</feature>
<evidence type="ECO:0000256" key="5">
    <source>
        <dbReference type="SAM" id="MobiDB-lite"/>
    </source>
</evidence>
<dbReference type="InterPro" id="IPR003656">
    <property type="entry name" value="Znf_BED"/>
</dbReference>
<keyword evidence="8" id="KW-1185">Reference proteome</keyword>
<dbReference type="PROSITE" id="PS50808">
    <property type="entry name" value="ZF_BED"/>
    <property type="match status" value="1"/>
</dbReference>
<feature type="compositionally biased region" description="Basic and acidic residues" evidence="5">
    <location>
        <begin position="216"/>
        <end position="235"/>
    </location>
</feature>
<keyword evidence="3" id="KW-0862">Zinc</keyword>
<dbReference type="InterPro" id="IPR007021">
    <property type="entry name" value="DUF659"/>
</dbReference>
<evidence type="ECO:0000256" key="3">
    <source>
        <dbReference type="ARBA" id="ARBA00022833"/>
    </source>
</evidence>
<evidence type="ECO:0000256" key="2">
    <source>
        <dbReference type="ARBA" id="ARBA00022771"/>
    </source>
</evidence>
<dbReference type="SUPFAM" id="SSF53098">
    <property type="entry name" value="Ribonuclease H-like"/>
    <property type="match status" value="1"/>
</dbReference>
<sequence length="677" mass="76775">MNNMKNQIEQLMRMISAGTGTHMSTSVALAPPHESFAAFSQPEPVGSNEPETLHGSLSSPMEDQNNNSLAPSIDSNELDPKTDPKRKAKSNDPGWKYGHWPDIKDKNTVKCNLCDRLIKGGIKRLKQHLCGGYGDVSKCFKTTSEIAAEMFAALNDKKKERVDLTCDDDNESEQEREPTGSHNVSPALSTAKTSFTPSSGTSSKKRKVIHLPQKRGPMDAHVRRAPEDVVDDRRAKGPSQTTIERCFRSPEEKKRVDSYVADWFYECGIPFNAAKARSFEVMLEAVGQYGPGYKGPSYHDLRVPLLASTKEKVMVMKTKYQAYWRRYGCTLMSDGWTDRRGRHLINFLVNCPEGTYFMGSVDASSHIQDATMLSELLDSKIREIGAECVVQVVTDNASNYKAAGKILMERRPTLFWTPCAAHCIDLMLEDIGKMQQNKSVIRKARMITNFIYRHTRLLDAVRVTIGGDLVRHSVTRFATSFLTLQSLLKHEEKLKLFFVSPSWNTANLAKTEAGKQIVEIILSSVFWNGVRDCLKGGKPLIAVLRLVDGDERPAMPEVYVAMEEAKQKIKEHFDNKERLYKKIIEIIENRWTNQMEQKLYRAALFLNPGKYFEYEENHMDDAWKFQDAFNDVIARLVPDQELQDKIAEQGTNYKASRNSFGKPMAIRQRTTLNPSRF</sequence>
<reference evidence="7 8" key="1">
    <citation type="journal article" date="2022" name="Nat. Plants">
        <title>Genomes of leafy and leafless Platanthera orchids illuminate the evolution of mycoheterotrophy.</title>
        <authorList>
            <person name="Li M.H."/>
            <person name="Liu K.W."/>
            <person name="Li Z."/>
            <person name="Lu H.C."/>
            <person name="Ye Q.L."/>
            <person name="Zhang D."/>
            <person name="Wang J.Y."/>
            <person name="Li Y.F."/>
            <person name="Zhong Z.M."/>
            <person name="Liu X."/>
            <person name="Yu X."/>
            <person name="Liu D.K."/>
            <person name="Tu X.D."/>
            <person name="Liu B."/>
            <person name="Hao Y."/>
            <person name="Liao X.Y."/>
            <person name="Jiang Y.T."/>
            <person name="Sun W.H."/>
            <person name="Chen J."/>
            <person name="Chen Y.Q."/>
            <person name="Ai Y."/>
            <person name="Zhai J.W."/>
            <person name="Wu S.S."/>
            <person name="Zhou Z."/>
            <person name="Hsiao Y.Y."/>
            <person name="Wu W.L."/>
            <person name="Chen Y.Y."/>
            <person name="Lin Y.F."/>
            <person name="Hsu J.L."/>
            <person name="Li C.Y."/>
            <person name="Wang Z.W."/>
            <person name="Zhao X."/>
            <person name="Zhong W.Y."/>
            <person name="Ma X.K."/>
            <person name="Ma L."/>
            <person name="Huang J."/>
            <person name="Chen G.Z."/>
            <person name="Huang M.Z."/>
            <person name="Huang L."/>
            <person name="Peng D.H."/>
            <person name="Luo Y.B."/>
            <person name="Zou S.Q."/>
            <person name="Chen S.P."/>
            <person name="Lan S."/>
            <person name="Tsai W.C."/>
            <person name="Van de Peer Y."/>
            <person name="Liu Z.J."/>
        </authorList>
    </citation>
    <scope>NUCLEOTIDE SEQUENCE [LARGE SCALE GENOMIC DNA]</scope>
    <source>
        <strain evidence="7">Lor287</strain>
    </source>
</reference>
<dbReference type="InterPro" id="IPR012337">
    <property type="entry name" value="RNaseH-like_sf"/>
</dbReference>
<dbReference type="PANTHER" id="PTHR32166:SF74">
    <property type="entry name" value="OS05G0256350 PROTEIN"/>
    <property type="match status" value="1"/>
</dbReference>
<evidence type="ECO:0000313" key="8">
    <source>
        <dbReference type="Proteomes" id="UP001418222"/>
    </source>
</evidence>
<feature type="domain" description="BED-type" evidence="6">
    <location>
        <begin position="89"/>
        <end position="146"/>
    </location>
</feature>
<organism evidence="7 8">
    <name type="scientific">Platanthera zijinensis</name>
    <dbReference type="NCBI Taxonomy" id="2320716"/>
    <lineage>
        <taxon>Eukaryota</taxon>
        <taxon>Viridiplantae</taxon>
        <taxon>Streptophyta</taxon>
        <taxon>Embryophyta</taxon>
        <taxon>Tracheophyta</taxon>
        <taxon>Spermatophyta</taxon>
        <taxon>Magnoliopsida</taxon>
        <taxon>Liliopsida</taxon>
        <taxon>Asparagales</taxon>
        <taxon>Orchidaceae</taxon>
        <taxon>Orchidoideae</taxon>
        <taxon>Orchideae</taxon>
        <taxon>Orchidinae</taxon>
        <taxon>Platanthera</taxon>
    </lineage>
</organism>
<evidence type="ECO:0000313" key="7">
    <source>
        <dbReference type="EMBL" id="KAK8935896.1"/>
    </source>
</evidence>
<evidence type="ECO:0000259" key="6">
    <source>
        <dbReference type="PROSITE" id="PS50808"/>
    </source>
</evidence>
<dbReference type="GO" id="GO:0003677">
    <property type="term" value="F:DNA binding"/>
    <property type="evidence" value="ECO:0007669"/>
    <property type="project" value="InterPro"/>
</dbReference>
<dbReference type="EMBL" id="JBBWWQ010000011">
    <property type="protein sequence ID" value="KAK8935896.1"/>
    <property type="molecule type" value="Genomic_DNA"/>
</dbReference>
<feature type="compositionally biased region" description="Polar residues" evidence="5">
    <location>
        <begin position="55"/>
        <end position="75"/>
    </location>
</feature>
<dbReference type="Pfam" id="PF04937">
    <property type="entry name" value="DUF659"/>
    <property type="match status" value="1"/>
</dbReference>
<protein>
    <recommendedName>
        <fullName evidence="6">BED-type domain-containing protein</fullName>
    </recommendedName>
</protein>
<proteinExistence type="predicted"/>
<feature type="compositionally biased region" description="Polar residues" evidence="5">
    <location>
        <begin position="180"/>
        <end position="202"/>
    </location>
</feature>
<accession>A0AAP0G3T0</accession>
<evidence type="ECO:0000256" key="1">
    <source>
        <dbReference type="ARBA" id="ARBA00022723"/>
    </source>
</evidence>
<feature type="compositionally biased region" description="Basic residues" evidence="5">
    <location>
        <begin position="203"/>
        <end position="213"/>
    </location>
</feature>
<comment type="caution">
    <text evidence="7">The sequence shown here is derived from an EMBL/GenBank/DDBJ whole genome shotgun (WGS) entry which is preliminary data.</text>
</comment>
<name>A0AAP0G3T0_9ASPA</name>
<dbReference type="GO" id="GO:0008270">
    <property type="term" value="F:zinc ion binding"/>
    <property type="evidence" value="ECO:0007669"/>
    <property type="project" value="UniProtKB-KW"/>
</dbReference>